<proteinExistence type="predicted"/>
<protein>
    <submittedName>
        <fullName evidence="1">Uncharacterized protein</fullName>
    </submittedName>
</protein>
<accession>A0A224YFV8</accession>
<reference evidence="1" key="1">
    <citation type="journal article" date="2017" name="Parasit. Vectors">
        <title>Sialotranscriptomics of Rhipicephalus zambeziensis reveals intricate expression profiles of secretory proteins and suggests tight temporal transcriptional regulation during blood-feeding.</title>
        <authorList>
            <person name="de Castro M.H."/>
            <person name="de Klerk D."/>
            <person name="Pienaar R."/>
            <person name="Rees D.J.G."/>
            <person name="Mans B.J."/>
        </authorList>
    </citation>
    <scope>NUCLEOTIDE SEQUENCE</scope>
    <source>
        <tissue evidence="1">Salivary glands</tissue>
    </source>
</reference>
<evidence type="ECO:0000313" key="1">
    <source>
        <dbReference type="EMBL" id="MAA12854.1"/>
    </source>
</evidence>
<dbReference type="EMBL" id="GFPF01001708">
    <property type="protein sequence ID" value="MAA12854.1"/>
    <property type="molecule type" value="Transcribed_RNA"/>
</dbReference>
<sequence>MRHKTRNVTGGYGLIRELFPRTEKDKSRCVKICISDVFCMMICDHFKPPCYSEFVLLRTKVTPLLLEVRMCHKHILSYRASEICYSDALPCGANSDTGNSNET</sequence>
<organism evidence="1">
    <name type="scientific">Rhipicephalus zambeziensis</name>
    <dbReference type="NCBI Taxonomy" id="60191"/>
    <lineage>
        <taxon>Eukaryota</taxon>
        <taxon>Metazoa</taxon>
        <taxon>Ecdysozoa</taxon>
        <taxon>Arthropoda</taxon>
        <taxon>Chelicerata</taxon>
        <taxon>Arachnida</taxon>
        <taxon>Acari</taxon>
        <taxon>Parasitiformes</taxon>
        <taxon>Ixodida</taxon>
        <taxon>Ixodoidea</taxon>
        <taxon>Ixodidae</taxon>
        <taxon>Rhipicephalinae</taxon>
        <taxon>Rhipicephalus</taxon>
        <taxon>Rhipicephalus</taxon>
    </lineage>
</organism>
<dbReference type="AlphaFoldDB" id="A0A224YFV8"/>
<name>A0A224YFV8_9ACAR</name>